<dbReference type="EMBL" id="QNSA01000011">
    <property type="protein sequence ID" value="RBP69760.1"/>
    <property type="molecule type" value="Genomic_DNA"/>
</dbReference>
<evidence type="ECO:0008006" key="6">
    <source>
        <dbReference type="Google" id="ProtNLM"/>
    </source>
</evidence>
<dbReference type="AlphaFoldDB" id="A0A368URZ6"/>
<dbReference type="Proteomes" id="UP000253065">
    <property type="component" value="Unassembled WGS sequence"/>
</dbReference>
<evidence type="ECO:0000313" key="5">
    <source>
        <dbReference type="Proteomes" id="UP000253065"/>
    </source>
</evidence>
<gene>
    <name evidence="3" type="ORF">DET51_11116</name>
    <name evidence="2" type="ORF">DET64_11116</name>
</gene>
<dbReference type="RefSeq" id="WP_235853746.1">
    <property type="nucleotide sequence ID" value="NZ_QNSA01000011.1"/>
</dbReference>
<reference evidence="3 4" key="1">
    <citation type="submission" date="2018-07" db="EMBL/GenBank/DDBJ databases">
        <title>Freshwater and sediment microbial communities from various areas in North America, analyzing microbe dynamics in response to fracking.</title>
        <authorList>
            <person name="Lamendella R."/>
        </authorList>
    </citation>
    <scope>NUCLEOTIDE SEQUENCE [LARGE SCALE GENOMIC DNA]</scope>
    <source>
        <strain evidence="3 4">114E</strain>
        <strain evidence="2 5">114E_o</strain>
    </source>
</reference>
<keyword evidence="5" id="KW-1185">Reference proteome</keyword>
<evidence type="ECO:0000256" key="1">
    <source>
        <dbReference type="ARBA" id="ARBA00023125"/>
    </source>
</evidence>
<evidence type="ECO:0000313" key="3">
    <source>
        <dbReference type="EMBL" id="RCW31473.1"/>
    </source>
</evidence>
<dbReference type="Gene3D" id="1.10.150.130">
    <property type="match status" value="1"/>
</dbReference>
<accession>A0A368URZ6</accession>
<sequence>MDIRCPISPQSTRFLDRLRNFIRLRAFAYKTEKTYVFWIKFFVGSFEASGCVQPGRGRAGN</sequence>
<dbReference type="EMBL" id="QPJB01000011">
    <property type="protein sequence ID" value="RCW31473.1"/>
    <property type="molecule type" value="Genomic_DNA"/>
</dbReference>
<comment type="caution">
    <text evidence="3">The sequence shown here is derived from an EMBL/GenBank/DDBJ whole genome shotgun (WGS) entry which is preliminary data.</text>
</comment>
<dbReference type="InterPro" id="IPR010998">
    <property type="entry name" value="Integrase_recombinase_N"/>
</dbReference>
<organism evidence="3 4">
    <name type="scientific">Marinobacter nauticus</name>
    <name type="common">Marinobacter hydrocarbonoclasticus</name>
    <name type="synonym">Marinobacter aquaeolei</name>
    <dbReference type="NCBI Taxonomy" id="2743"/>
    <lineage>
        <taxon>Bacteria</taxon>
        <taxon>Pseudomonadati</taxon>
        <taxon>Pseudomonadota</taxon>
        <taxon>Gammaproteobacteria</taxon>
        <taxon>Pseudomonadales</taxon>
        <taxon>Marinobacteraceae</taxon>
        <taxon>Marinobacter</taxon>
    </lineage>
</organism>
<proteinExistence type="predicted"/>
<evidence type="ECO:0000313" key="4">
    <source>
        <dbReference type="Proteomes" id="UP000252795"/>
    </source>
</evidence>
<dbReference type="GO" id="GO:0003677">
    <property type="term" value="F:DNA binding"/>
    <property type="evidence" value="ECO:0007669"/>
    <property type="project" value="UniProtKB-KW"/>
</dbReference>
<keyword evidence="1" id="KW-0238">DNA-binding</keyword>
<protein>
    <recommendedName>
        <fullName evidence="6">Integrase SAM-like N-terminal domain-containing protein</fullName>
    </recommendedName>
</protein>
<dbReference type="Proteomes" id="UP000252795">
    <property type="component" value="Unassembled WGS sequence"/>
</dbReference>
<name>A0A368URZ6_MARNT</name>
<evidence type="ECO:0000313" key="2">
    <source>
        <dbReference type="EMBL" id="RBP69760.1"/>
    </source>
</evidence>